<dbReference type="GO" id="GO:0071555">
    <property type="term" value="P:cell wall organization"/>
    <property type="evidence" value="ECO:0007669"/>
    <property type="project" value="UniProtKB-KW"/>
</dbReference>
<feature type="domain" description="Mur ligase central" evidence="20">
    <location>
        <begin position="120"/>
        <end position="255"/>
    </location>
</feature>
<comment type="catalytic activity">
    <reaction evidence="16 17">
        <text>UDP-N-acetyl-alpha-D-muramoyl-L-alanine + D-glutamate + ATP = UDP-N-acetyl-alpha-D-muramoyl-L-alanyl-D-glutamate + ADP + phosphate + H(+)</text>
        <dbReference type="Rhea" id="RHEA:16429"/>
        <dbReference type="ChEBI" id="CHEBI:15378"/>
        <dbReference type="ChEBI" id="CHEBI:29986"/>
        <dbReference type="ChEBI" id="CHEBI:30616"/>
        <dbReference type="ChEBI" id="CHEBI:43474"/>
        <dbReference type="ChEBI" id="CHEBI:83898"/>
        <dbReference type="ChEBI" id="CHEBI:83900"/>
        <dbReference type="ChEBI" id="CHEBI:456216"/>
        <dbReference type="EC" id="6.3.2.9"/>
    </reaction>
</comment>
<keyword evidence="17" id="KW-0131">Cell cycle</keyword>
<dbReference type="AlphaFoldDB" id="A0A179IQ99"/>
<evidence type="ECO:0000313" key="22">
    <source>
        <dbReference type="Proteomes" id="UP000243024"/>
    </source>
</evidence>
<dbReference type="InterPro" id="IPR013221">
    <property type="entry name" value="Mur_ligase_cen"/>
</dbReference>
<accession>A0A179IQ99</accession>
<keyword evidence="11 17" id="KW-0133">Cell shape</keyword>
<evidence type="ECO:0000256" key="2">
    <source>
        <dbReference type="ARBA" id="ARBA00004496"/>
    </source>
</evidence>
<protein>
    <recommendedName>
        <fullName evidence="6 17">UDP-N-acetylmuramoylalanine--D-glutamate ligase</fullName>
        <ecNumber evidence="5 17">6.3.2.9</ecNumber>
    </recommendedName>
    <alternativeName>
        <fullName evidence="15 17">D-glutamic acid-adding enzyme</fullName>
    </alternativeName>
    <alternativeName>
        <fullName evidence="14 17">UDP-N-acetylmuramoyl-L-alanyl-D-glutamate synthetase</fullName>
    </alternativeName>
</protein>
<comment type="function">
    <text evidence="1 17">Cell wall formation. Catalyzes the addition of glutamate to the nucleotide precursor UDP-N-acetylmuramoyl-L-alanine (UMA).</text>
</comment>
<organism evidence="21 22">
    <name type="scientific">Hydrogenibacillus schlegelii</name>
    <name type="common">Bacillus schlegelii</name>
    <dbReference type="NCBI Taxonomy" id="1484"/>
    <lineage>
        <taxon>Bacteria</taxon>
        <taxon>Bacillati</taxon>
        <taxon>Bacillota</taxon>
        <taxon>Bacilli</taxon>
        <taxon>Bacillales</taxon>
        <taxon>Bacillales Family X. Incertae Sedis</taxon>
        <taxon>Hydrogenibacillus</taxon>
    </lineage>
</organism>
<feature type="compositionally biased region" description="Gly residues" evidence="18">
    <location>
        <begin position="272"/>
        <end position="285"/>
    </location>
</feature>
<evidence type="ECO:0000256" key="18">
    <source>
        <dbReference type="SAM" id="MobiDB-lite"/>
    </source>
</evidence>
<dbReference type="InterPro" id="IPR036565">
    <property type="entry name" value="Mur-like_cat_sf"/>
</dbReference>
<evidence type="ECO:0000256" key="6">
    <source>
        <dbReference type="ARBA" id="ARBA00015655"/>
    </source>
</evidence>
<dbReference type="InterPro" id="IPR005762">
    <property type="entry name" value="MurD"/>
</dbReference>
<dbReference type="OrthoDB" id="9809796at2"/>
<keyword evidence="12 17" id="KW-0573">Peptidoglycan synthesis</keyword>
<evidence type="ECO:0000259" key="19">
    <source>
        <dbReference type="Pfam" id="PF02875"/>
    </source>
</evidence>
<evidence type="ECO:0000256" key="14">
    <source>
        <dbReference type="ARBA" id="ARBA00030398"/>
    </source>
</evidence>
<feature type="binding site" evidence="17">
    <location>
        <begin position="122"/>
        <end position="128"/>
    </location>
    <ligand>
        <name>ATP</name>
        <dbReference type="ChEBI" id="CHEBI:30616"/>
    </ligand>
</feature>
<sequence length="532" mass="55180">MQADKAVGRYAGRRILVFGAGVSGLAAARLLLRLGASVVVVEQSPGPHRWAEELARQGAELLFGDPAPEVVLAGGIDRMVKSPGIPYRHPLVVAAIGRGIPVETEIELGYHVFPGRIAGITGSNGKTTTATLLYAMLEAAGMPAALAGNIGRPFAEVAPEAGPETTAVLELSSFQLKGVDRFRAEVAVLTNLVPHHLDYHETMADYVEAKWRLFRPLAEGAPGTAVLPAAGAGLFWARLRDAGVRSIAFGLGGGSGEDAGIGKDADASAGGAEKGGAHGASGGTADGAAAAAGKTPPPGAAPPPAAAIVAVRRSGNTAWVVRRDGGREVALFPVAALRVPGRHNVENAMAAAAAASALGVPPAAIRRAVEAFTGVEHRLEFVRELDGVRFYNDSKATNPGAVVRALEALGGPVILLAGGLERGESFAPLRPFWQDGTIRRMIVFGETAGRLRTEAAESGFFAVAPARTLEEAVAIAWREARPGETVLLSPGCASWDQFRSFEERGRRFKAAVWALRPKEGDDGTKGVRDAGA</sequence>
<dbReference type="Proteomes" id="UP000243024">
    <property type="component" value="Unassembled WGS sequence"/>
</dbReference>
<evidence type="ECO:0000256" key="16">
    <source>
        <dbReference type="ARBA" id="ARBA00047632"/>
    </source>
</evidence>
<dbReference type="Gene3D" id="3.40.1190.10">
    <property type="entry name" value="Mur-like, catalytic domain"/>
    <property type="match status" value="1"/>
</dbReference>
<dbReference type="RefSeq" id="WP_066202149.1">
    <property type="nucleotide sequence ID" value="NZ_CBCSAS010000009.1"/>
</dbReference>
<dbReference type="PANTHER" id="PTHR43692">
    <property type="entry name" value="UDP-N-ACETYLMURAMOYLALANINE--D-GLUTAMATE LIGASE"/>
    <property type="match status" value="1"/>
</dbReference>
<dbReference type="InterPro" id="IPR004101">
    <property type="entry name" value="Mur_ligase_C"/>
</dbReference>
<dbReference type="HAMAP" id="MF_00639">
    <property type="entry name" value="MurD"/>
    <property type="match status" value="1"/>
</dbReference>
<evidence type="ECO:0000256" key="11">
    <source>
        <dbReference type="ARBA" id="ARBA00022960"/>
    </source>
</evidence>
<evidence type="ECO:0000256" key="4">
    <source>
        <dbReference type="ARBA" id="ARBA00010416"/>
    </source>
</evidence>
<evidence type="ECO:0000256" key="10">
    <source>
        <dbReference type="ARBA" id="ARBA00022840"/>
    </source>
</evidence>
<dbReference type="PANTHER" id="PTHR43692:SF1">
    <property type="entry name" value="UDP-N-ACETYLMURAMOYLALANINE--D-GLUTAMATE LIGASE"/>
    <property type="match status" value="1"/>
</dbReference>
<dbReference type="EMBL" id="JXBB01000034">
    <property type="protein sequence ID" value="OAR03880.1"/>
    <property type="molecule type" value="Genomic_DNA"/>
</dbReference>
<comment type="pathway">
    <text evidence="3 17">Cell wall biogenesis; peptidoglycan biosynthesis.</text>
</comment>
<dbReference type="GO" id="GO:0009252">
    <property type="term" value="P:peptidoglycan biosynthetic process"/>
    <property type="evidence" value="ECO:0007669"/>
    <property type="project" value="UniProtKB-UniRule"/>
</dbReference>
<keyword evidence="10 17" id="KW-0067">ATP-binding</keyword>
<keyword evidence="9 17" id="KW-0547">Nucleotide-binding</keyword>
<keyword evidence="7 17" id="KW-0963">Cytoplasm</keyword>
<reference evidence="21 22" key="1">
    <citation type="submission" date="2015-09" db="EMBL/GenBank/DDBJ databases">
        <title>Draft genome sequence of Hydrogenibacillus schlegelii DSM 2000.</title>
        <authorList>
            <person name="Hemp J."/>
        </authorList>
    </citation>
    <scope>NUCLEOTIDE SEQUENCE [LARGE SCALE GENOMIC DNA]</scope>
    <source>
        <strain evidence="21 22">MA 48</strain>
    </source>
</reference>
<comment type="subcellular location">
    <subcellularLocation>
        <location evidence="2 17">Cytoplasm</location>
    </subcellularLocation>
</comment>
<keyword evidence="8 17" id="KW-0436">Ligase</keyword>
<dbReference type="EC" id="6.3.2.9" evidence="5 17"/>
<keyword evidence="13 17" id="KW-0961">Cell wall biogenesis/degradation</keyword>
<comment type="similarity">
    <text evidence="4 17">Belongs to the MurCDEF family.</text>
</comment>
<dbReference type="SUPFAM" id="SSF51984">
    <property type="entry name" value="MurCD N-terminal domain"/>
    <property type="match status" value="1"/>
</dbReference>
<keyword evidence="17" id="KW-0132">Cell division</keyword>
<dbReference type="GO" id="GO:0005524">
    <property type="term" value="F:ATP binding"/>
    <property type="evidence" value="ECO:0007669"/>
    <property type="project" value="UniProtKB-UniRule"/>
</dbReference>
<evidence type="ECO:0000256" key="15">
    <source>
        <dbReference type="ARBA" id="ARBA00032324"/>
    </source>
</evidence>
<evidence type="ECO:0000256" key="8">
    <source>
        <dbReference type="ARBA" id="ARBA00022598"/>
    </source>
</evidence>
<evidence type="ECO:0000256" key="13">
    <source>
        <dbReference type="ARBA" id="ARBA00023316"/>
    </source>
</evidence>
<dbReference type="SUPFAM" id="SSF53244">
    <property type="entry name" value="MurD-like peptide ligases, peptide-binding domain"/>
    <property type="match status" value="1"/>
</dbReference>
<dbReference type="SUPFAM" id="SSF53623">
    <property type="entry name" value="MurD-like peptide ligases, catalytic domain"/>
    <property type="match status" value="1"/>
</dbReference>
<keyword evidence="22" id="KW-1185">Reference proteome</keyword>
<evidence type="ECO:0000256" key="3">
    <source>
        <dbReference type="ARBA" id="ARBA00004752"/>
    </source>
</evidence>
<dbReference type="STRING" id="1484.SA87_03355"/>
<dbReference type="GO" id="GO:0005737">
    <property type="term" value="C:cytoplasm"/>
    <property type="evidence" value="ECO:0007669"/>
    <property type="project" value="UniProtKB-SubCell"/>
</dbReference>
<dbReference type="UniPathway" id="UPA00219"/>
<proteinExistence type="inferred from homology"/>
<feature type="region of interest" description="Disordered" evidence="18">
    <location>
        <begin position="262"/>
        <end position="304"/>
    </location>
</feature>
<evidence type="ECO:0000256" key="12">
    <source>
        <dbReference type="ARBA" id="ARBA00022984"/>
    </source>
</evidence>
<name>A0A179IQ99_HYDSH</name>
<dbReference type="Gene3D" id="3.90.190.20">
    <property type="entry name" value="Mur ligase, C-terminal domain"/>
    <property type="match status" value="1"/>
</dbReference>
<evidence type="ECO:0000256" key="5">
    <source>
        <dbReference type="ARBA" id="ARBA00012212"/>
    </source>
</evidence>
<dbReference type="InterPro" id="IPR036615">
    <property type="entry name" value="Mur_ligase_C_dom_sf"/>
</dbReference>
<dbReference type="GO" id="GO:0008360">
    <property type="term" value="P:regulation of cell shape"/>
    <property type="evidence" value="ECO:0007669"/>
    <property type="project" value="UniProtKB-KW"/>
</dbReference>
<evidence type="ECO:0000256" key="1">
    <source>
        <dbReference type="ARBA" id="ARBA00002734"/>
    </source>
</evidence>
<evidence type="ECO:0000256" key="9">
    <source>
        <dbReference type="ARBA" id="ARBA00022741"/>
    </source>
</evidence>
<evidence type="ECO:0000313" key="21">
    <source>
        <dbReference type="EMBL" id="OAR03880.1"/>
    </source>
</evidence>
<dbReference type="Pfam" id="PF02875">
    <property type="entry name" value="Mur_ligase_C"/>
    <property type="match status" value="1"/>
</dbReference>
<comment type="caution">
    <text evidence="21">The sequence shown here is derived from an EMBL/GenBank/DDBJ whole genome shotgun (WGS) entry which is preliminary data.</text>
</comment>
<dbReference type="GO" id="GO:0008764">
    <property type="term" value="F:UDP-N-acetylmuramoylalanine-D-glutamate ligase activity"/>
    <property type="evidence" value="ECO:0007669"/>
    <property type="project" value="UniProtKB-UniRule"/>
</dbReference>
<dbReference type="Gene3D" id="3.40.50.720">
    <property type="entry name" value="NAD(P)-binding Rossmann-like Domain"/>
    <property type="match status" value="1"/>
</dbReference>
<evidence type="ECO:0000259" key="20">
    <source>
        <dbReference type="Pfam" id="PF08245"/>
    </source>
</evidence>
<dbReference type="Pfam" id="PF08245">
    <property type="entry name" value="Mur_ligase_M"/>
    <property type="match status" value="1"/>
</dbReference>
<feature type="domain" description="Mur ligase C-terminal" evidence="19">
    <location>
        <begin position="377"/>
        <end position="490"/>
    </location>
</feature>
<evidence type="ECO:0000256" key="17">
    <source>
        <dbReference type="HAMAP-Rule" id="MF_00639"/>
    </source>
</evidence>
<evidence type="ECO:0000256" key="7">
    <source>
        <dbReference type="ARBA" id="ARBA00022490"/>
    </source>
</evidence>
<feature type="compositionally biased region" description="Pro residues" evidence="18">
    <location>
        <begin position="295"/>
        <end position="304"/>
    </location>
</feature>
<dbReference type="GO" id="GO:0051301">
    <property type="term" value="P:cell division"/>
    <property type="evidence" value="ECO:0007669"/>
    <property type="project" value="UniProtKB-KW"/>
</dbReference>
<gene>
    <name evidence="17" type="primary">murD</name>
    <name evidence="21" type="ORF">SA87_03355</name>
</gene>
<dbReference type="Pfam" id="PF21799">
    <property type="entry name" value="MurD-like_N"/>
    <property type="match status" value="1"/>
</dbReference>